<comment type="caution">
    <text evidence="2">The sequence shown here is derived from an EMBL/GenBank/DDBJ whole genome shotgun (WGS) entry which is preliminary data.</text>
</comment>
<protein>
    <submittedName>
        <fullName evidence="2">Uncharacterized protein</fullName>
    </submittedName>
</protein>
<feature type="region of interest" description="Disordered" evidence="1">
    <location>
        <begin position="1"/>
        <end position="23"/>
    </location>
</feature>
<evidence type="ECO:0000313" key="3">
    <source>
        <dbReference type="Proteomes" id="UP000292564"/>
    </source>
</evidence>
<name>A0A4V2G6N2_9ACTN</name>
<sequence length="66" mass="6750">MHPTQHPDSSAAEPDNGPVVTPATIQRGATNDLDTAAADLPLLDVGGYLACGCHGSQRDHTCGPLD</sequence>
<dbReference type="Proteomes" id="UP000292564">
    <property type="component" value="Unassembled WGS sequence"/>
</dbReference>
<dbReference type="RefSeq" id="WP_130508433.1">
    <property type="nucleotide sequence ID" value="NZ_SHKY01000001.1"/>
</dbReference>
<evidence type="ECO:0000313" key="2">
    <source>
        <dbReference type="EMBL" id="RZU49336.1"/>
    </source>
</evidence>
<reference evidence="2 3" key="1">
    <citation type="submission" date="2019-02" db="EMBL/GenBank/DDBJ databases">
        <title>Sequencing the genomes of 1000 actinobacteria strains.</title>
        <authorList>
            <person name="Klenk H.-P."/>
        </authorList>
    </citation>
    <scope>NUCLEOTIDE SEQUENCE [LARGE SCALE GENOMIC DNA]</scope>
    <source>
        <strain evidence="2 3">DSM 45162</strain>
    </source>
</reference>
<gene>
    <name evidence="2" type="ORF">EV385_1081</name>
</gene>
<proteinExistence type="predicted"/>
<accession>A0A4V2G6N2</accession>
<keyword evidence="3" id="KW-1185">Reference proteome</keyword>
<organism evidence="2 3">
    <name type="scientific">Krasilnikovia cinnamomea</name>
    <dbReference type="NCBI Taxonomy" id="349313"/>
    <lineage>
        <taxon>Bacteria</taxon>
        <taxon>Bacillati</taxon>
        <taxon>Actinomycetota</taxon>
        <taxon>Actinomycetes</taxon>
        <taxon>Micromonosporales</taxon>
        <taxon>Micromonosporaceae</taxon>
        <taxon>Krasilnikovia</taxon>
    </lineage>
</organism>
<dbReference type="EMBL" id="SHKY01000001">
    <property type="protein sequence ID" value="RZU49336.1"/>
    <property type="molecule type" value="Genomic_DNA"/>
</dbReference>
<evidence type="ECO:0000256" key="1">
    <source>
        <dbReference type="SAM" id="MobiDB-lite"/>
    </source>
</evidence>
<dbReference type="AlphaFoldDB" id="A0A4V2G6N2"/>